<sequence>MVEPVFVVLYDSRWPSLFALERSRVEAAVGSWVEVVEHVGSTAVPGLDAKPVIDLMAGVRDVQGARRCIRPLEEIGYSYWAENPNPDRMLFVRFADAGRTSRTHNLHVVEAGGDLWNDRVVFRDHLRSYPEVADEYARFKHVLAERFRDDREAYTRAKTDFISAMLVWARAL</sequence>
<dbReference type="Pfam" id="PF04229">
    <property type="entry name" value="GrpB"/>
    <property type="match status" value="1"/>
</dbReference>
<protein>
    <recommendedName>
        <fullName evidence="2">GrpB family protein</fullName>
    </recommendedName>
</protein>
<organism evidence="1">
    <name type="scientific">uncultured Rubrobacteraceae bacterium</name>
    <dbReference type="NCBI Taxonomy" id="349277"/>
    <lineage>
        <taxon>Bacteria</taxon>
        <taxon>Bacillati</taxon>
        <taxon>Actinomycetota</taxon>
        <taxon>Rubrobacteria</taxon>
        <taxon>Rubrobacterales</taxon>
        <taxon>Rubrobacteraceae</taxon>
        <taxon>environmental samples</taxon>
    </lineage>
</organism>
<dbReference type="PANTHER" id="PTHR34822:SF1">
    <property type="entry name" value="GRPB FAMILY PROTEIN"/>
    <property type="match status" value="1"/>
</dbReference>
<dbReference type="SUPFAM" id="SSF81301">
    <property type="entry name" value="Nucleotidyltransferase"/>
    <property type="match status" value="1"/>
</dbReference>
<dbReference type="InterPro" id="IPR007344">
    <property type="entry name" value="GrpB/CoaE"/>
</dbReference>
<dbReference type="EMBL" id="CADCVC010000186">
    <property type="protein sequence ID" value="CAA9449915.1"/>
    <property type="molecule type" value="Genomic_DNA"/>
</dbReference>
<proteinExistence type="predicted"/>
<evidence type="ECO:0008006" key="2">
    <source>
        <dbReference type="Google" id="ProtNLM"/>
    </source>
</evidence>
<dbReference type="InterPro" id="IPR043519">
    <property type="entry name" value="NT_sf"/>
</dbReference>
<dbReference type="PANTHER" id="PTHR34822">
    <property type="entry name" value="GRPB DOMAIN PROTEIN (AFU_ORTHOLOGUE AFUA_1G01530)"/>
    <property type="match status" value="1"/>
</dbReference>
<reference evidence="1" key="1">
    <citation type="submission" date="2020-02" db="EMBL/GenBank/DDBJ databases">
        <authorList>
            <person name="Meier V. D."/>
        </authorList>
    </citation>
    <scope>NUCLEOTIDE SEQUENCE</scope>
    <source>
        <strain evidence="1">AVDCRST_MAG80</strain>
    </source>
</reference>
<evidence type="ECO:0000313" key="1">
    <source>
        <dbReference type="EMBL" id="CAA9449915.1"/>
    </source>
</evidence>
<dbReference type="Gene3D" id="3.30.460.10">
    <property type="entry name" value="Beta Polymerase, domain 2"/>
    <property type="match status" value="1"/>
</dbReference>
<accession>A0A6J4QUG3</accession>
<name>A0A6J4QUG3_9ACTN</name>
<gene>
    <name evidence="1" type="ORF">AVDCRST_MAG80-2153</name>
</gene>
<dbReference type="AlphaFoldDB" id="A0A6J4QUG3"/>